<gene>
    <name evidence="1" type="ORF">SAMN05444581_11211</name>
</gene>
<dbReference type="AlphaFoldDB" id="A0A1I4AW86"/>
<name>A0A1I4AW86_9HYPH</name>
<evidence type="ECO:0000313" key="2">
    <source>
        <dbReference type="Proteomes" id="UP000198755"/>
    </source>
</evidence>
<keyword evidence="2" id="KW-1185">Reference proteome</keyword>
<accession>A0A1I4AW86</accession>
<sequence length="116" mass="12679">MTQAASSVIGNVEDPWFPCCRLDLFDMTGEYLSSWRGGQTRVRAALFALMVCASGSVGGDDVARGEYLIEALTACDNCHTPRGPDGYDLSRRFSGGSQLFSDREYAVRGRTSRRKG</sequence>
<dbReference type="STRING" id="1612308.SAMN05444581_11211"/>
<dbReference type="EMBL" id="FOSN01000012">
    <property type="protein sequence ID" value="SFK60862.1"/>
    <property type="molecule type" value="Genomic_DNA"/>
</dbReference>
<dbReference type="Proteomes" id="UP000198755">
    <property type="component" value="Unassembled WGS sequence"/>
</dbReference>
<evidence type="ECO:0000313" key="1">
    <source>
        <dbReference type="EMBL" id="SFK60862.1"/>
    </source>
</evidence>
<organism evidence="1 2">
    <name type="scientific">Methylocapsa palsarum</name>
    <dbReference type="NCBI Taxonomy" id="1612308"/>
    <lineage>
        <taxon>Bacteria</taxon>
        <taxon>Pseudomonadati</taxon>
        <taxon>Pseudomonadota</taxon>
        <taxon>Alphaproteobacteria</taxon>
        <taxon>Hyphomicrobiales</taxon>
        <taxon>Beijerinckiaceae</taxon>
        <taxon>Methylocapsa</taxon>
    </lineage>
</organism>
<proteinExistence type="predicted"/>
<reference evidence="1 2" key="1">
    <citation type="submission" date="2016-10" db="EMBL/GenBank/DDBJ databases">
        <authorList>
            <person name="de Groot N.N."/>
        </authorList>
    </citation>
    <scope>NUCLEOTIDE SEQUENCE [LARGE SCALE GENOMIC DNA]</scope>
    <source>
        <strain evidence="1 2">NE2</strain>
    </source>
</reference>
<protein>
    <submittedName>
        <fullName evidence="1">Uncharacterized protein</fullName>
    </submittedName>
</protein>